<dbReference type="InterPro" id="IPR027469">
    <property type="entry name" value="Cation_efflux_TMD_sf"/>
</dbReference>
<dbReference type="Gene3D" id="1.20.1510.10">
    <property type="entry name" value="Cation efflux protein transmembrane domain"/>
    <property type="match status" value="1"/>
</dbReference>
<gene>
    <name evidence="10" type="ORF">IAD28_01100</name>
</gene>
<proteinExistence type="inferred from homology"/>
<dbReference type="InterPro" id="IPR036837">
    <property type="entry name" value="Cation_efflux_CTD_sf"/>
</dbReference>
<dbReference type="EMBL" id="DVOL01000012">
    <property type="protein sequence ID" value="HIV10281.1"/>
    <property type="molecule type" value="Genomic_DNA"/>
</dbReference>
<dbReference type="Pfam" id="PF01545">
    <property type="entry name" value="Cation_efflux"/>
    <property type="match status" value="1"/>
</dbReference>
<feature type="domain" description="Cation efflux protein cytoplasmic" evidence="9">
    <location>
        <begin position="227"/>
        <end position="303"/>
    </location>
</feature>
<keyword evidence="3" id="KW-0813">Transport</keyword>
<dbReference type="InterPro" id="IPR050291">
    <property type="entry name" value="CDF_Transporter"/>
</dbReference>
<name>A0A9D1NQB0_9FIRM</name>
<dbReference type="PANTHER" id="PTHR43840:SF50">
    <property type="entry name" value="MANGANESE EFFLUX SYSTEM PROTEIN MNES"/>
    <property type="match status" value="1"/>
</dbReference>
<comment type="similarity">
    <text evidence="2">Belongs to the cation diffusion facilitator (CDF) transporter (TC 2.A.4) family.</text>
</comment>
<protein>
    <submittedName>
        <fullName evidence="10">Cation transporter</fullName>
    </submittedName>
</protein>
<dbReference type="AlphaFoldDB" id="A0A9D1NQB0"/>
<keyword evidence="6 7" id="KW-0472">Membrane</keyword>
<dbReference type="Pfam" id="PF16916">
    <property type="entry name" value="ZT_dimer"/>
    <property type="match status" value="1"/>
</dbReference>
<keyword evidence="5 7" id="KW-1133">Transmembrane helix</keyword>
<sequence>MNVLIERLLVKDYKNTGDPQVRARYGTAAGLFGIATNLILFALKLTIGLLSGSITIVAEAVNNLSDAASSVLTMIGFRLSNRPADKDHPFGHARYEQITAFIVALFVLSIGVLFAKSSVDKIISPGELTISPATIAVLVAAVIIKLWQMLTYRRMAGLIDSMALRATAMDSRNDAISTLSVLFSMVLMKLFDVNLDGYVGLLVSVFVIISAIGMVRSSLGPMLGEPPTKEQVDAICSLIDGNEDILGRHDLIIHSYGAGAAFASIHIEFDAKKDIIKIHDLVDNIEREAYSKLGISLTVHMDPVDVSNPLRHKLYELTAAGLHKFDPELRFHDFRLVDGPTHTNVLFDIVEPFGKSYDLDKLRELLSKEFSSVEGRFYFVINVDKKLD</sequence>
<feature type="transmembrane region" description="Helical" evidence="7">
    <location>
        <begin position="23"/>
        <end position="43"/>
    </location>
</feature>
<dbReference type="GO" id="GO:0016020">
    <property type="term" value="C:membrane"/>
    <property type="evidence" value="ECO:0007669"/>
    <property type="project" value="UniProtKB-SubCell"/>
</dbReference>
<evidence type="ECO:0000256" key="5">
    <source>
        <dbReference type="ARBA" id="ARBA00022989"/>
    </source>
</evidence>
<feature type="transmembrane region" description="Helical" evidence="7">
    <location>
        <begin position="98"/>
        <end position="115"/>
    </location>
</feature>
<comment type="subcellular location">
    <subcellularLocation>
        <location evidence="1">Membrane</location>
        <topology evidence="1">Multi-pass membrane protein</topology>
    </subcellularLocation>
</comment>
<reference evidence="10" key="1">
    <citation type="submission" date="2020-10" db="EMBL/GenBank/DDBJ databases">
        <authorList>
            <person name="Gilroy R."/>
        </authorList>
    </citation>
    <scope>NUCLEOTIDE SEQUENCE</scope>
    <source>
        <strain evidence="10">1370</strain>
    </source>
</reference>
<feature type="transmembrane region" description="Helical" evidence="7">
    <location>
        <begin position="197"/>
        <end position="215"/>
    </location>
</feature>
<evidence type="ECO:0000256" key="6">
    <source>
        <dbReference type="ARBA" id="ARBA00023136"/>
    </source>
</evidence>
<keyword evidence="4 7" id="KW-0812">Transmembrane</keyword>
<dbReference type="InterPro" id="IPR027470">
    <property type="entry name" value="Cation_efflux_CTD"/>
</dbReference>
<dbReference type="InterPro" id="IPR002524">
    <property type="entry name" value="Cation_efflux"/>
</dbReference>
<dbReference type="SUPFAM" id="SSF160240">
    <property type="entry name" value="Cation efflux protein cytoplasmic domain-like"/>
    <property type="match status" value="1"/>
</dbReference>
<dbReference type="Proteomes" id="UP000823960">
    <property type="component" value="Unassembled WGS sequence"/>
</dbReference>
<organism evidence="10 11">
    <name type="scientific">Candidatus Faeciplasma avium</name>
    <dbReference type="NCBI Taxonomy" id="2840798"/>
    <lineage>
        <taxon>Bacteria</taxon>
        <taxon>Bacillati</taxon>
        <taxon>Bacillota</taxon>
        <taxon>Clostridia</taxon>
        <taxon>Eubacteriales</taxon>
        <taxon>Oscillospiraceae</taxon>
        <taxon>Oscillospiraceae incertae sedis</taxon>
        <taxon>Candidatus Faeciplasma</taxon>
    </lineage>
</organism>
<evidence type="ECO:0000313" key="10">
    <source>
        <dbReference type="EMBL" id="HIV10281.1"/>
    </source>
</evidence>
<evidence type="ECO:0000259" key="8">
    <source>
        <dbReference type="Pfam" id="PF01545"/>
    </source>
</evidence>
<dbReference type="InterPro" id="IPR058533">
    <property type="entry name" value="Cation_efflux_TM"/>
</dbReference>
<dbReference type="PANTHER" id="PTHR43840">
    <property type="entry name" value="MITOCHONDRIAL METAL TRANSPORTER 1-RELATED"/>
    <property type="match status" value="1"/>
</dbReference>
<dbReference type="GO" id="GO:0008324">
    <property type="term" value="F:monoatomic cation transmembrane transporter activity"/>
    <property type="evidence" value="ECO:0007669"/>
    <property type="project" value="InterPro"/>
</dbReference>
<feature type="domain" description="Cation efflux protein transmembrane" evidence="8">
    <location>
        <begin position="33"/>
        <end position="219"/>
    </location>
</feature>
<comment type="caution">
    <text evidence="10">The sequence shown here is derived from an EMBL/GenBank/DDBJ whole genome shotgun (WGS) entry which is preliminary data.</text>
</comment>
<evidence type="ECO:0000256" key="7">
    <source>
        <dbReference type="SAM" id="Phobius"/>
    </source>
</evidence>
<evidence type="ECO:0000256" key="2">
    <source>
        <dbReference type="ARBA" id="ARBA00008114"/>
    </source>
</evidence>
<dbReference type="NCBIfam" id="TIGR01297">
    <property type="entry name" value="CDF"/>
    <property type="match status" value="1"/>
</dbReference>
<evidence type="ECO:0000313" key="11">
    <source>
        <dbReference type="Proteomes" id="UP000823960"/>
    </source>
</evidence>
<evidence type="ECO:0000256" key="1">
    <source>
        <dbReference type="ARBA" id="ARBA00004141"/>
    </source>
</evidence>
<dbReference type="Gene3D" id="3.30.70.1350">
    <property type="entry name" value="Cation efflux protein, cytoplasmic domain"/>
    <property type="match status" value="1"/>
</dbReference>
<feature type="transmembrane region" description="Helical" evidence="7">
    <location>
        <begin position="135"/>
        <end position="152"/>
    </location>
</feature>
<evidence type="ECO:0000259" key="9">
    <source>
        <dbReference type="Pfam" id="PF16916"/>
    </source>
</evidence>
<evidence type="ECO:0000256" key="4">
    <source>
        <dbReference type="ARBA" id="ARBA00022692"/>
    </source>
</evidence>
<reference evidence="10" key="2">
    <citation type="journal article" date="2021" name="PeerJ">
        <title>Extensive microbial diversity within the chicken gut microbiome revealed by metagenomics and culture.</title>
        <authorList>
            <person name="Gilroy R."/>
            <person name="Ravi A."/>
            <person name="Getino M."/>
            <person name="Pursley I."/>
            <person name="Horton D.L."/>
            <person name="Alikhan N.F."/>
            <person name="Baker D."/>
            <person name="Gharbi K."/>
            <person name="Hall N."/>
            <person name="Watson M."/>
            <person name="Adriaenssens E.M."/>
            <person name="Foster-Nyarko E."/>
            <person name="Jarju S."/>
            <person name="Secka A."/>
            <person name="Antonio M."/>
            <person name="Oren A."/>
            <person name="Chaudhuri R.R."/>
            <person name="La Ragione R."/>
            <person name="Hildebrand F."/>
            <person name="Pallen M.J."/>
        </authorList>
    </citation>
    <scope>NUCLEOTIDE SEQUENCE</scope>
    <source>
        <strain evidence="10">1370</strain>
    </source>
</reference>
<accession>A0A9D1NQB0</accession>
<evidence type="ECO:0000256" key="3">
    <source>
        <dbReference type="ARBA" id="ARBA00022448"/>
    </source>
</evidence>
<dbReference type="SUPFAM" id="SSF161111">
    <property type="entry name" value="Cation efflux protein transmembrane domain-like"/>
    <property type="match status" value="1"/>
</dbReference>